<proteinExistence type="predicted"/>
<evidence type="ECO:0000259" key="1">
    <source>
        <dbReference type="PROSITE" id="PS51819"/>
    </source>
</evidence>
<dbReference type="InterPro" id="IPR004360">
    <property type="entry name" value="Glyas_Fos-R_dOase_dom"/>
</dbReference>
<evidence type="ECO:0000313" key="3">
    <source>
        <dbReference type="Proteomes" id="UP001161390"/>
    </source>
</evidence>
<organism evidence="2 3">
    <name type="scientific">Algimonas porphyrae</name>
    <dbReference type="NCBI Taxonomy" id="1128113"/>
    <lineage>
        <taxon>Bacteria</taxon>
        <taxon>Pseudomonadati</taxon>
        <taxon>Pseudomonadota</taxon>
        <taxon>Alphaproteobacteria</taxon>
        <taxon>Maricaulales</taxon>
        <taxon>Robiginitomaculaceae</taxon>
        <taxon>Algimonas</taxon>
    </lineage>
</organism>
<dbReference type="Pfam" id="PF00903">
    <property type="entry name" value="Glyoxalase"/>
    <property type="match status" value="1"/>
</dbReference>
<dbReference type="PROSITE" id="PS51819">
    <property type="entry name" value="VOC"/>
    <property type="match status" value="1"/>
</dbReference>
<reference evidence="2" key="1">
    <citation type="journal article" date="2014" name="Int. J. Syst. Evol. Microbiol.">
        <title>Complete genome of a new Firmicutes species belonging to the dominant human colonic microbiota ('Ruminococcus bicirculans') reveals two chromosomes and a selective capacity to utilize plant glucans.</title>
        <authorList>
            <consortium name="NISC Comparative Sequencing Program"/>
            <person name="Wegmann U."/>
            <person name="Louis P."/>
            <person name="Goesmann A."/>
            <person name="Henrissat B."/>
            <person name="Duncan S.H."/>
            <person name="Flint H.J."/>
        </authorList>
    </citation>
    <scope>NUCLEOTIDE SEQUENCE</scope>
    <source>
        <strain evidence="2">NBRC 108216</strain>
    </source>
</reference>
<dbReference type="Proteomes" id="UP001161390">
    <property type="component" value="Unassembled WGS sequence"/>
</dbReference>
<dbReference type="EMBL" id="BSNJ01000001">
    <property type="protein sequence ID" value="GLQ19788.1"/>
    <property type="molecule type" value="Genomic_DNA"/>
</dbReference>
<sequence length="129" mass="14280">MRMYIKSVMVDDQDKALEFYTQTLGFQLKHDIPLGEFRWLTVVSPDEPDGVELGLEPNHHSAAQSFQTALMKDGIPYTAFSVENIKAEVERLTAAGVEFTQSPIKAGGATMAIFNDTCGNLIQLIELDT</sequence>
<dbReference type="SUPFAM" id="SSF54593">
    <property type="entry name" value="Glyoxalase/Bleomycin resistance protein/Dihydroxybiphenyl dioxygenase"/>
    <property type="match status" value="1"/>
</dbReference>
<name>A0ABQ5UWV7_9PROT</name>
<dbReference type="InterPro" id="IPR029068">
    <property type="entry name" value="Glyas_Bleomycin-R_OHBP_Dase"/>
</dbReference>
<dbReference type="InterPro" id="IPR037523">
    <property type="entry name" value="VOC_core"/>
</dbReference>
<dbReference type="PANTHER" id="PTHR36437:SF2">
    <property type="entry name" value="GLYOXALASE_BLEOMYCIN RESISTANCE PROTEIN_DIOXYGENASE"/>
    <property type="match status" value="1"/>
</dbReference>
<dbReference type="CDD" id="cd07263">
    <property type="entry name" value="VOC_like"/>
    <property type="match status" value="1"/>
</dbReference>
<dbReference type="PANTHER" id="PTHR36437">
    <property type="entry name" value="GLYOXALASE/BLEOMYCIN RESISTANCE PROTEIN/DIOXYGENASE"/>
    <property type="match status" value="1"/>
</dbReference>
<accession>A0ABQ5UWV7</accession>
<gene>
    <name evidence="2" type="ORF">GCM10007854_07430</name>
</gene>
<dbReference type="RefSeq" id="WP_348520128.1">
    <property type="nucleotide sequence ID" value="NZ_BSNJ01000001.1"/>
</dbReference>
<comment type="caution">
    <text evidence="2">The sequence shown here is derived from an EMBL/GenBank/DDBJ whole genome shotgun (WGS) entry which is preliminary data.</text>
</comment>
<protein>
    <recommendedName>
        <fullName evidence="1">VOC domain-containing protein</fullName>
    </recommendedName>
</protein>
<evidence type="ECO:0000313" key="2">
    <source>
        <dbReference type="EMBL" id="GLQ19788.1"/>
    </source>
</evidence>
<reference evidence="2" key="2">
    <citation type="submission" date="2023-01" db="EMBL/GenBank/DDBJ databases">
        <title>Draft genome sequence of Algimonas porphyrae strain NBRC 108216.</title>
        <authorList>
            <person name="Sun Q."/>
            <person name="Mori K."/>
        </authorList>
    </citation>
    <scope>NUCLEOTIDE SEQUENCE</scope>
    <source>
        <strain evidence="2">NBRC 108216</strain>
    </source>
</reference>
<dbReference type="Gene3D" id="3.10.180.10">
    <property type="entry name" value="2,3-Dihydroxybiphenyl 1,2-Dioxygenase, domain 1"/>
    <property type="match status" value="1"/>
</dbReference>
<feature type="domain" description="VOC" evidence="1">
    <location>
        <begin position="1"/>
        <end position="127"/>
    </location>
</feature>
<keyword evidence="3" id="KW-1185">Reference proteome</keyword>